<evidence type="ECO:0000256" key="1">
    <source>
        <dbReference type="ARBA" id="ARBA00022729"/>
    </source>
</evidence>
<protein>
    <submittedName>
        <fullName evidence="5">Multiple coagulation factor deficiency protein 2</fullName>
    </submittedName>
</protein>
<evidence type="ECO:0000256" key="3">
    <source>
        <dbReference type="ARBA" id="ARBA00022837"/>
    </source>
</evidence>
<dbReference type="AlphaFoldDB" id="A0A1D1XDQ8"/>
<proteinExistence type="predicted"/>
<dbReference type="PANTHER" id="PTHR23104">
    <property type="entry name" value="MULTIPLE COAGULATION FACTOR DEFICIENCY PROTEIN 2 NEURAL STEM CELL DERIVED NEURONAL SURVIVAL PROTEIN"/>
    <property type="match status" value="1"/>
</dbReference>
<dbReference type="Gene3D" id="1.10.238.10">
    <property type="entry name" value="EF-hand"/>
    <property type="match status" value="1"/>
</dbReference>
<dbReference type="PANTHER" id="PTHR23104:SF1">
    <property type="entry name" value="EF-HAND DOMAIN-CONTAINING PROTEIN"/>
    <property type="match status" value="1"/>
</dbReference>
<dbReference type="Pfam" id="PF13499">
    <property type="entry name" value="EF-hand_7"/>
    <property type="match status" value="1"/>
</dbReference>
<dbReference type="PROSITE" id="PS00018">
    <property type="entry name" value="EF_HAND_1"/>
    <property type="match status" value="2"/>
</dbReference>
<dbReference type="PROSITE" id="PS50222">
    <property type="entry name" value="EF_HAND_2"/>
    <property type="match status" value="1"/>
</dbReference>
<dbReference type="InterPro" id="IPR018247">
    <property type="entry name" value="EF_Hand_1_Ca_BS"/>
</dbReference>
<accession>A0A1D1XDQ8</accession>
<name>A0A1D1XDQ8_9ARAE</name>
<keyword evidence="1" id="KW-0732">Signal</keyword>
<keyword evidence="2" id="KW-0677">Repeat</keyword>
<gene>
    <name evidence="5" type="primary">Mcfd2</name>
    <name evidence="5" type="ORF">g.166176</name>
</gene>
<dbReference type="SUPFAM" id="SSF47473">
    <property type="entry name" value="EF-hand"/>
    <property type="match status" value="1"/>
</dbReference>
<evidence type="ECO:0000256" key="2">
    <source>
        <dbReference type="ARBA" id="ARBA00022737"/>
    </source>
</evidence>
<organism evidence="5">
    <name type="scientific">Anthurium amnicola</name>
    <dbReference type="NCBI Taxonomy" id="1678845"/>
    <lineage>
        <taxon>Eukaryota</taxon>
        <taxon>Viridiplantae</taxon>
        <taxon>Streptophyta</taxon>
        <taxon>Embryophyta</taxon>
        <taxon>Tracheophyta</taxon>
        <taxon>Spermatophyta</taxon>
        <taxon>Magnoliopsida</taxon>
        <taxon>Liliopsida</taxon>
        <taxon>Araceae</taxon>
        <taxon>Pothoideae</taxon>
        <taxon>Potheae</taxon>
        <taxon>Anthurium</taxon>
    </lineage>
</organism>
<dbReference type="InterPro" id="IPR011992">
    <property type="entry name" value="EF-hand-dom_pair"/>
</dbReference>
<feature type="domain" description="EF-hand" evidence="4">
    <location>
        <begin position="67"/>
        <end position="102"/>
    </location>
</feature>
<dbReference type="InterPro" id="IPR002048">
    <property type="entry name" value="EF_hand_dom"/>
</dbReference>
<keyword evidence="3" id="KW-0106">Calcium</keyword>
<dbReference type="InterPro" id="IPR052110">
    <property type="entry name" value="MCFD2-like"/>
</dbReference>
<dbReference type="GO" id="GO:0005509">
    <property type="term" value="F:calcium ion binding"/>
    <property type="evidence" value="ECO:0007669"/>
    <property type="project" value="InterPro"/>
</dbReference>
<sequence>MFLFVKKKIFLINLFLLFLTLMPLFALATSYINYQGEHNNYGDHEKIRQHVKNHLKDIPGQNFEELTDKDELYYLFSLHDANHDGHLDGHELREAFVDDIFENVEQNMKLDEIIELIDHVLLEDDMNNDGKISWEEYLLSQSYHEK</sequence>
<evidence type="ECO:0000259" key="4">
    <source>
        <dbReference type="PROSITE" id="PS50222"/>
    </source>
</evidence>
<evidence type="ECO:0000313" key="5">
    <source>
        <dbReference type="EMBL" id="JAT40548.1"/>
    </source>
</evidence>
<reference evidence="5" key="1">
    <citation type="submission" date="2015-07" db="EMBL/GenBank/DDBJ databases">
        <title>Transcriptome Assembly of Anthurium amnicola.</title>
        <authorList>
            <person name="Suzuki J."/>
        </authorList>
    </citation>
    <scope>NUCLEOTIDE SEQUENCE</scope>
</reference>
<dbReference type="EMBL" id="GDJX01027388">
    <property type="protein sequence ID" value="JAT40548.1"/>
    <property type="molecule type" value="Transcribed_RNA"/>
</dbReference>